<dbReference type="EMBL" id="OU912926">
    <property type="protein sequence ID" value="CAG9932038.1"/>
    <property type="molecule type" value="Genomic_DNA"/>
</dbReference>
<dbReference type="Pfam" id="PF12770">
    <property type="entry name" value="CHAT"/>
    <property type="match status" value="1"/>
</dbReference>
<organism evidence="3 4">
    <name type="scientific">Candidatus Nitrotoga arctica</name>
    <dbReference type="NCBI Taxonomy" id="453162"/>
    <lineage>
        <taxon>Bacteria</taxon>
        <taxon>Pseudomonadati</taxon>
        <taxon>Pseudomonadota</taxon>
        <taxon>Betaproteobacteria</taxon>
        <taxon>Nitrosomonadales</taxon>
        <taxon>Gallionellaceae</taxon>
        <taxon>Candidatus Nitrotoga</taxon>
    </lineage>
</organism>
<dbReference type="SUPFAM" id="SSF48452">
    <property type="entry name" value="TPR-like"/>
    <property type="match status" value="3"/>
</dbReference>
<keyword evidence="1" id="KW-0472">Membrane</keyword>
<keyword evidence="1" id="KW-1133">Transmembrane helix</keyword>
<keyword evidence="1" id="KW-0812">Transmembrane</keyword>
<feature type="domain" description="CHAT" evidence="2">
    <location>
        <begin position="683"/>
        <end position="1005"/>
    </location>
</feature>
<accession>A0ABM8YWY6</accession>
<gene>
    <name evidence="3" type="ORF">NTG6680_0785</name>
</gene>
<keyword evidence="4" id="KW-1185">Reference proteome</keyword>
<dbReference type="Proteomes" id="UP000839052">
    <property type="component" value="Chromosome"/>
</dbReference>
<dbReference type="PANTHER" id="PTHR10098">
    <property type="entry name" value="RAPSYN-RELATED"/>
    <property type="match status" value="1"/>
</dbReference>
<evidence type="ECO:0000313" key="4">
    <source>
        <dbReference type="Proteomes" id="UP000839052"/>
    </source>
</evidence>
<evidence type="ECO:0000313" key="3">
    <source>
        <dbReference type="EMBL" id="CAG9932038.1"/>
    </source>
</evidence>
<evidence type="ECO:0000256" key="1">
    <source>
        <dbReference type="SAM" id="Phobius"/>
    </source>
</evidence>
<protein>
    <recommendedName>
        <fullName evidence="2">CHAT domain-containing protein</fullName>
    </recommendedName>
</protein>
<evidence type="ECO:0000259" key="2">
    <source>
        <dbReference type="Pfam" id="PF12770"/>
    </source>
</evidence>
<dbReference type="InterPro" id="IPR024983">
    <property type="entry name" value="CHAT_dom"/>
</dbReference>
<reference evidence="3 4" key="1">
    <citation type="submission" date="2021-10" db="EMBL/GenBank/DDBJ databases">
        <authorList>
            <person name="Koch H."/>
        </authorList>
    </citation>
    <scope>NUCLEOTIDE SEQUENCE [LARGE SCALE GENOMIC DNA]</scope>
    <source>
        <strain evidence="3">6680</strain>
    </source>
</reference>
<sequence length="1027" mass="113897">MRSHILVFSRQLAESCQVRLHFARNGIRWIALVAALFLLLSSIVCLAQGGEKQAFEEAILDASKANRVGDSDAERRFLEQAINTYDKLGATDQDVLVPWLTRLDHLYQGGRPNASDEAMRNALRVNLRLLTINRALHGHNSEEVERYCFSVGYFVGLLEGSEPALEHFKCYLDAVQARHGDASAEVGTALSMYADSLSNANRDEEADAAYKNSIRILETALVLNAMPVAQAWRRYSSFFWKTGRYDEYELAIHKQLAILSKVAGEFSQDYLFAQRGLIAFYLRWDRNDEADALVWKAYVYLDEHDPNGFLMALYAWSAGDASLRAGQPDEAKELFERSLTLHRFIMSSKYLHLGSLQIDIANALYADKRITEAIGKLNEALAFFHSIGQDGCHQAASAHRILGEIALKNGNDVEAIKHFAQAREKYELLVERGGPSGIMTKYNLSQAQQRLGMQQEADNTLEQAIDAVGNIFSTADSLQIETLTVRTQFLPILSKYLKMASLRGANKDRTLQVAQLANVSDTAATIVRMAARSMGSSNTSSVLLRRYQDSTRMLRAIDLQIADPAVLTHQQRMLSLVAERAALQQQYARDVALLDRELPRYRKLTSSAPIPLETLQVALQSREALIVFHFSDDDGFIWVVKKNGEAKFLALPITGRQLAQSITALRRGLMVHNGRLEKFNIQLAHQLYRKLFANVEGDLTDVDHLLVIPDGALRSLPLSVLINKAPPLGSENYRKSAWLARRFAISTLPSISSLMALRRPTEEPQEIWKKSFGGVGDPHFKDTSARDSLRPWSVLMEKGNVSGKELSKLPSLRETRDELIQIAKLLFASRDDLLLGTAATEKAVRTKDWSGIRVLDFATHALLTGEIKGLSEPALVLTPPMLVSADEDGMLTASEISKMILHVDWVILSACNTAGSDGTLGGETLSGLAKAFFHAGTKAVLASHWYVESSATKRLITSMLAYYAAHPREGKANALREAILSMLDHGDRDNDSHPALWGPFSLIGDGGQDVAQDISPRQARTGQVPSD</sequence>
<dbReference type="InterPro" id="IPR011990">
    <property type="entry name" value="TPR-like_helical_dom_sf"/>
</dbReference>
<dbReference type="Pfam" id="PF13424">
    <property type="entry name" value="TPR_12"/>
    <property type="match status" value="1"/>
</dbReference>
<dbReference type="Gene3D" id="1.25.40.10">
    <property type="entry name" value="Tetratricopeptide repeat domain"/>
    <property type="match status" value="2"/>
</dbReference>
<name>A0ABM8YWY6_9PROT</name>
<feature type="transmembrane region" description="Helical" evidence="1">
    <location>
        <begin position="29"/>
        <end position="49"/>
    </location>
</feature>
<proteinExistence type="predicted"/>
<dbReference type="PANTHER" id="PTHR10098:SF108">
    <property type="entry name" value="TETRATRICOPEPTIDE REPEAT PROTEIN 28"/>
    <property type="match status" value="1"/>
</dbReference>
<dbReference type="SMART" id="SM00028">
    <property type="entry name" value="TPR"/>
    <property type="match status" value="4"/>
</dbReference>
<dbReference type="InterPro" id="IPR019734">
    <property type="entry name" value="TPR_rpt"/>
</dbReference>